<dbReference type="GO" id="GO:0047804">
    <property type="term" value="F:cysteine-S-conjugate beta-lyase activity"/>
    <property type="evidence" value="ECO:0007669"/>
    <property type="project" value="UniProtKB-EC"/>
</dbReference>
<dbReference type="EC" id="4.4.1.13" evidence="2"/>
<keyword evidence="7" id="KW-0032">Aminotransferase</keyword>
<dbReference type="InterPro" id="IPR015421">
    <property type="entry name" value="PyrdxlP-dep_Trfase_major"/>
</dbReference>
<reference evidence="7 8" key="1">
    <citation type="submission" date="2018-12" db="EMBL/GenBank/DDBJ databases">
        <authorList>
            <consortium name="Pathogen Informatics"/>
        </authorList>
    </citation>
    <scope>NUCLEOTIDE SEQUENCE [LARGE SCALE GENOMIC DNA]</scope>
    <source>
        <strain evidence="7 8">NCTC9419</strain>
    </source>
</reference>
<dbReference type="AlphaFoldDB" id="A0A447QVC8"/>
<organism evidence="7 8">
    <name type="scientific">Serratia rubidaea</name>
    <name type="common">Serratia marinorubra</name>
    <dbReference type="NCBI Taxonomy" id="61652"/>
    <lineage>
        <taxon>Bacteria</taxon>
        <taxon>Pseudomonadati</taxon>
        <taxon>Pseudomonadota</taxon>
        <taxon>Gammaproteobacteria</taxon>
        <taxon>Enterobacterales</taxon>
        <taxon>Yersiniaceae</taxon>
        <taxon>Serratia</taxon>
    </lineage>
</organism>
<dbReference type="CDD" id="cd00609">
    <property type="entry name" value="AAT_like"/>
    <property type="match status" value="1"/>
</dbReference>
<dbReference type="InterPro" id="IPR015424">
    <property type="entry name" value="PyrdxlP-dep_Trfase"/>
</dbReference>
<feature type="domain" description="Aminotransferase class I/classII large" evidence="6">
    <location>
        <begin position="1"/>
        <end position="232"/>
    </location>
</feature>
<dbReference type="Gene3D" id="3.90.1150.10">
    <property type="entry name" value="Aspartate Aminotransferase, domain 1"/>
    <property type="match status" value="1"/>
</dbReference>
<proteinExistence type="inferred from homology"/>
<dbReference type="Gene3D" id="3.40.640.10">
    <property type="entry name" value="Type I PLP-dependent aspartate aminotransferase-like (Major domain)"/>
    <property type="match status" value="1"/>
</dbReference>
<comment type="cofactor">
    <cofactor evidence="1">
        <name>pyridoxal 5'-phosphate</name>
        <dbReference type="ChEBI" id="CHEBI:597326"/>
    </cofactor>
</comment>
<keyword evidence="4" id="KW-0456">Lyase</keyword>
<evidence type="ECO:0000256" key="1">
    <source>
        <dbReference type="ARBA" id="ARBA00001933"/>
    </source>
</evidence>
<dbReference type="Pfam" id="PF00155">
    <property type="entry name" value="Aminotran_1_2"/>
    <property type="match status" value="1"/>
</dbReference>
<dbReference type="InterPro" id="IPR004839">
    <property type="entry name" value="Aminotransferase_I/II_large"/>
</dbReference>
<keyword evidence="3" id="KW-0663">Pyridoxal phosphate</keyword>
<protein>
    <recommendedName>
        <fullName evidence="2">cysteine-S-conjugate beta-lyase</fullName>
        <ecNumber evidence="2">4.4.1.13</ecNumber>
    </recommendedName>
</protein>
<evidence type="ECO:0000256" key="3">
    <source>
        <dbReference type="ARBA" id="ARBA00022898"/>
    </source>
</evidence>
<dbReference type="Proteomes" id="UP000271603">
    <property type="component" value="Chromosome"/>
</dbReference>
<accession>A0A447QVC8</accession>
<keyword evidence="7" id="KW-0808">Transferase</keyword>
<evidence type="ECO:0000256" key="5">
    <source>
        <dbReference type="ARBA" id="ARBA00037974"/>
    </source>
</evidence>
<evidence type="ECO:0000256" key="4">
    <source>
        <dbReference type="ARBA" id="ARBA00023239"/>
    </source>
</evidence>
<evidence type="ECO:0000313" key="7">
    <source>
        <dbReference type="EMBL" id="VEA73891.1"/>
    </source>
</evidence>
<dbReference type="InterPro" id="IPR051798">
    <property type="entry name" value="Class-II_PLP-Dep_Aminotrans"/>
</dbReference>
<dbReference type="SUPFAM" id="SSF53383">
    <property type="entry name" value="PLP-dependent transferases"/>
    <property type="match status" value="1"/>
</dbReference>
<dbReference type="GO" id="GO:0030170">
    <property type="term" value="F:pyridoxal phosphate binding"/>
    <property type="evidence" value="ECO:0007669"/>
    <property type="project" value="InterPro"/>
</dbReference>
<dbReference type="InterPro" id="IPR015422">
    <property type="entry name" value="PyrdxlP-dep_Trfase_small"/>
</dbReference>
<name>A0A447QVC8_SERRU</name>
<evidence type="ECO:0000259" key="6">
    <source>
        <dbReference type="Pfam" id="PF00155"/>
    </source>
</evidence>
<dbReference type="PANTHER" id="PTHR43525:SF1">
    <property type="entry name" value="PROTEIN MALY"/>
    <property type="match status" value="1"/>
</dbReference>
<evidence type="ECO:0000256" key="2">
    <source>
        <dbReference type="ARBA" id="ARBA00012224"/>
    </source>
</evidence>
<dbReference type="EMBL" id="LR134155">
    <property type="protein sequence ID" value="VEA73891.1"/>
    <property type="molecule type" value="Genomic_DNA"/>
</dbReference>
<dbReference type="STRING" id="61652.AXX16_2750"/>
<comment type="similarity">
    <text evidence="5">Belongs to the class-II pyridoxal-phosphate-dependent aminotransferase family. MalY/PatB cystathionine beta-lyase subfamily.</text>
</comment>
<gene>
    <name evidence="7" type="primary">malY</name>
    <name evidence="7" type="ORF">NCTC9419_05526</name>
</gene>
<evidence type="ECO:0000313" key="8">
    <source>
        <dbReference type="Proteomes" id="UP000271603"/>
    </source>
</evidence>
<sequence length="243" mass="27217">MAHLEALLARPQSKILLLCSPHNPTGKVWSAEELQQMATLCERHQVRVISDEIHMDMTWGEQRHLPWSQVAATPWTLLTSASKSFNIPALTGAYGFISDAASRDAYLQQLKGRDGLSSPAVLAIVAHIAAYRHGAPWLDALRGYLQDNLRYVAERLNQAFPQLAWQPPQATYLAWIDLRPLNIDDHELQQALIEREKVAIMPGFTYGEEGRGFVRLNVGCPRSKLEDGMNRLIAGLRFVSPQA</sequence>
<dbReference type="GO" id="GO:0008483">
    <property type="term" value="F:transaminase activity"/>
    <property type="evidence" value="ECO:0007669"/>
    <property type="project" value="UniProtKB-KW"/>
</dbReference>
<dbReference type="PANTHER" id="PTHR43525">
    <property type="entry name" value="PROTEIN MALY"/>
    <property type="match status" value="1"/>
</dbReference>